<sequence length="78" mass="9103">MEESQLIGIINRLKAMQEDAGDEPQPRRFERDGVELAQVVYHADTQTYSLDEYQAKEHFEFDNIDLVAIELFELLTDN</sequence>
<protein>
    <recommendedName>
        <fullName evidence="3">DUF1797 domain-containing protein</fullName>
    </recommendedName>
</protein>
<evidence type="ECO:0000313" key="2">
    <source>
        <dbReference type="Proteomes" id="UP000051160"/>
    </source>
</evidence>
<reference evidence="1 2" key="1">
    <citation type="journal article" date="2015" name="Genome Announc.">
        <title>Expanding the biotechnology potential of lactobacilli through comparative genomics of 213 strains and associated genera.</title>
        <authorList>
            <person name="Sun Z."/>
            <person name="Harris H.M."/>
            <person name="McCann A."/>
            <person name="Guo C."/>
            <person name="Argimon S."/>
            <person name="Zhang W."/>
            <person name="Yang X."/>
            <person name="Jeffery I.B."/>
            <person name="Cooney J.C."/>
            <person name="Kagawa T.F."/>
            <person name="Liu W."/>
            <person name="Song Y."/>
            <person name="Salvetti E."/>
            <person name="Wrobel A."/>
            <person name="Rasinkangas P."/>
            <person name="Parkhill J."/>
            <person name="Rea M.C."/>
            <person name="O'Sullivan O."/>
            <person name="Ritari J."/>
            <person name="Douillard F.P."/>
            <person name="Paul Ross R."/>
            <person name="Yang R."/>
            <person name="Briner A.E."/>
            <person name="Felis G.E."/>
            <person name="de Vos W.M."/>
            <person name="Barrangou R."/>
            <person name="Klaenhammer T.R."/>
            <person name="Caufield P.W."/>
            <person name="Cui Y."/>
            <person name="Zhang H."/>
            <person name="O'Toole P.W."/>
        </authorList>
    </citation>
    <scope>NUCLEOTIDE SEQUENCE [LARGE SCALE GENOMIC DNA]</scope>
    <source>
        <strain evidence="1 2">DSM 19909</strain>
    </source>
</reference>
<proteinExistence type="predicted"/>
<dbReference type="RefSeq" id="WP_056946407.1">
    <property type="nucleotide sequence ID" value="NZ_AZEE01000010.1"/>
</dbReference>
<evidence type="ECO:0000313" key="1">
    <source>
        <dbReference type="EMBL" id="KRK99395.1"/>
    </source>
</evidence>
<evidence type="ECO:0008006" key="3">
    <source>
        <dbReference type="Google" id="ProtNLM"/>
    </source>
</evidence>
<organism evidence="1 2">
    <name type="scientific">Secundilactobacillus odoratitofui DSM 19909 = JCM 15043</name>
    <dbReference type="NCBI Taxonomy" id="1423776"/>
    <lineage>
        <taxon>Bacteria</taxon>
        <taxon>Bacillati</taxon>
        <taxon>Bacillota</taxon>
        <taxon>Bacilli</taxon>
        <taxon>Lactobacillales</taxon>
        <taxon>Lactobacillaceae</taxon>
        <taxon>Secundilactobacillus</taxon>
    </lineage>
</organism>
<dbReference type="InterPro" id="IPR038073">
    <property type="entry name" value="YkuJ-like_sf"/>
</dbReference>
<dbReference type="SUPFAM" id="SSF143567">
    <property type="entry name" value="YkuJ-like"/>
    <property type="match status" value="1"/>
</dbReference>
<keyword evidence="2" id="KW-1185">Reference proteome</keyword>
<gene>
    <name evidence="1" type="ORF">FD04_GL002212</name>
</gene>
<dbReference type="Proteomes" id="UP000051160">
    <property type="component" value="Unassembled WGS sequence"/>
</dbReference>
<dbReference type="STRING" id="1423776.FD04_GL002212"/>
<dbReference type="AlphaFoldDB" id="A0A0R1M0R6"/>
<name>A0A0R1M0R6_9LACO</name>
<dbReference type="Gene3D" id="3.30.720.20">
    <property type="entry name" value="Protein of unknown function DUF1797"/>
    <property type="match status" value="1"/>
</dbReference>
<dbReference type="PATRIC" id="fig|1423776.4.peg.2242"/>
<dbReference type="OrthoDB" id="2361638at2"/>
<dbReference type="InterPro" id="IPR014904">
    <property type="entry name" value="YkuJ-like"/>
</dbReference>
<comment type="caution">
    <text evidence="1">The sequence shown here is derived from an EMBL/GenBank/DDBJ whole genome shotgun (WGS) entry which is preliminary data.</text>
</comment>
<accession>A0A0R1M0R6</accession>
<dbReference type="EMBL" id="AZEE01000010">
    <property type="protein sequence ID" value="KRK99395.1"/>
    <property type="molecule type" value="Genomic_DNA"/>
</dbReference>
<dbReference type="PIRSF" id="PIRSF037356">
    <property type="entry name" value="DUF1797"/>
    <property type="match status" value="1"/>
</dbReference>
<dbReference type="Pfam" id="PF08796">
    <property type="entry name" value="DUF1797"/>
    <property type="match status" value="1"/>
</dbReference>